<dbReference type="GO" id="GO:0005783">
    <property type="term" value="C:endoplasmic reticulum"/>
    <property type="evidence" value="ECO:0007669"/>
    <property type="project" value="TreeGrafter"/>
</dbReference>
<feature type="transmembrane region" description="Helical" evidence="7">
    <location>
        <begin position="138"/>
        <end position="161"/>
    </location>
</feature>
<evidence type="ECO:0000256" key="4">
    <source>
        <dbReference type="ARBA" id="ARBA00022989"/>
    </source>
</evidence>
<keyword evidence="2 7" id="KW-0808">Transferase</keyword>
<keyword evidence="3 7" id="KW-0812">Transmembrane</keyword>
<sequence>MVPCCVYADGPRNGSKLVSVPLNNKGVEDLEAGKCAGVIEMGSRDIEHRSASTSPATQTLSNVNDNAQACRDPQHYSLADGGSSSGNAAPKRRYCKRCNIPKPPRAHHCSTCKRCVLKMDHHCPWVNNCVGKCNQKHFMLFLLLTFFFALVFGLFTVIMLCDQASAIIHNQTGIEQLQNISGPTQSWRENIKEVFKEGTATTRLPTFLAMLLPLPTNRSRAPSKGLE</sequence>
<organism evidence="10">
    <name type="scientific">Perkinsus marinus (strain ATCC 50983 / TXsc)</name>
    <dbReference type="NCBI Taxonomy" id="423536"/>
    <lineage>
        <taxon>Eukaryota</taxon>
        <taxon>Sar</taxon>
        <taxon>Alveolata</taxon>
        <taxon>Perkinsozoa</taxon>
        <taxon>Perkinsea</taxon>
        <taxon>Perkinsida</taxon>
        <taxon>Perkinsidae</taxon>
        <taxon>Perkinsus</taxon>
    </lineage>
</organism>
<reference evidence="9 10" key="1">
    <citation type="submission" date="2008-07" db="EMBL/GenBank/DDBJ databases">
        <authorList>
            <person name="El-Sayed N."/>
            <person name="Caler E."/>
            <person name="Inman J."/>
            <person name="Amedeo P."/>
            <person name="Hass B."/>
            <person name="Wortman J."/>
        </authorList>
    </citation>
    <scope>NUCLEOTIDE SEQUENCE [LARGE SCALE GENOMIC DNA]</scope>
    <source>
        <strain evidence="10">ATCC 50983 / TXsc</strain>
    </source>
</reference>
<evidence type="ECO:0000256" key="5">
    <source>
        <dbReference type="ARBA" id="ARBA00023136"/>
    </source>
</evidence>
<keyword evidence="5 7" id="KW-0472">Membrane</keyword>
<dbReference type="InParanoid" id="C5KM70"/>
<comment type="subcellular location">
    <subcellularLocation>
        <location evidence="1">Membrane</location>
        <topology evidence="1">Multi-pass membrane protein</topology>
    </subcellularLocation>
</comment>
<dbReference type="InterPro" id="IPR039859">
    <property type="entry name" value="PFA4/ZDH16/20/ERF2-like"/>
</dbReference>
<evidence type="ECO:0000256" key="1">
    <source>
        <dbReference type="ARBA" id="ARBA00004141"/>
    </source>
</evidence>
<evidence type="ECO:0000313" key="10">
    <source>
        <dbReference type="Proteomes" id="UP000007800"/>
    </source>
</evidence>
<dbReference type="PANTHER" id="PTHR22883">
    <property type="entry name" value="ZINC FINGER DHHC DOMAIN CONTAINING PROTEIN"/>
    <property type="match status" value="1"/>
</dbReference>
<dbReference type="OrthoDB" id="331948at2759"/>
<dbReference type="InterPro" id="IPR001594">
    <property type="entry name" value="Palmitoyltrfase_DHHC"/>
</dbReference>
<dbReference type="Pfam" id="PF01529">
    <property type="entry name" value="DHHC"/>
    <property type="match status" value="1"/>
</dbReference>
<evidence type="ECO:0000256" key="6">
    <source>
        <dbReference type="ARBA" id="ARBA00023315"/>
    </source>
</evidence>
<evidence type="ECO:0000259" key="8">
    <source>
        <dbReference type="Pfam" id="PF01529"/>
    </source>
</evidence>
<evidence type="ECO:0000256" key="7">
    <source>
        <dbReference type="RuleBase" id="RU079119"/>
    </source>
</evidence>
<comment type="catalytic activity">
    <reaction evidence="7">
        <text>L-cysteinyl-[protein] + hexadecanoyl-CoA = S-hexadecanoyl-L-cysteinyl-[protein] + CoA</text>
        <dbReference type="Rhea" id="RHEA:36683"/>
        <dbReference type="Rhea" id="RHEA-COMP:10131"/>
        <dbReference type="Rhea" id="RHEA-COMP:11032"/>
        <dbReference type="ChEBI" id="CHEBI:29950"/>
        <dbReference type="ChEBI" id="CHEBI:57287"/>
        <dbReference type="ChEBI" id="CHEBI:57379"/>
        <dbReference type="ChEBI" id="CHEBI:74151"/>
        <dbReference type="EC" id="2.3.1.225"/>
    </reaction>
</comment>
<dbReference type="GO" id="GO:0019706">
    <property type="term" value="F:protein-cysteine S-palmitoyltransferase activity"/>
    <property type="evidence" value="ECO:0007669"/>
    <property type="project" value="UniProtKB-EC"/>
</dbReference>
<protein>
    <recommendedName>
        <fullName evidence="7">Palmitoyltransferase</fullName>
        <ecNumber evidence="7">2.3.1.225</ecNumber>
    </recommendedName>
</protein>
<dbReference type="OMA" id="CAGVIEM"/>
<dbReference type="PROSITE" id="PS50216">
    <property type="entry name" value="DHHC"/>
    <property type="match status" value="1"/>
</dbReference>
<dbReference type="EC" id="2.3.1.225" evidence="7"/>
<keyword evidence="4 7" id="KW-1133">Transmembrane helix</keyword>
<comment type="domain">
    <text evidence="7">The DHHC domain is required for palmitoyltransferase activity.</text>
</comment>
<comment type="caution">
    <text evidence="7">Lacks conserved residue(s) required for the propagation of feature annotation.</text>
</comment>
<dbReference type="AlphaFoldDB" id="C5KM70"/>
<evidence type="ECO:0000256" key="2">
    <source>
        <dbReference type="ARBA" id="ARBA00022679"/>
    </source>
</evidence>
<keyword evidence="10" id="KW-1185">Reference proteome</keyword>
<dbReference type="EMBL" id="GG674250">
    <property type="protein sequence ID" value="EER14431.1"/>
    <property type="molecule type" value="Genomic_DNA"/>
</dbReference>
<comment type="similarity">
    <text evidence="7">Belongs to the DHHC palmitoyltransferase family.</text>
</comment>
<feature type="domain" description="Palmitoyltransferase DHHC" evidence="8">
    <location>
        <begin position="91"/>
        <end position="150"/>
    </location>
</feature>
<gene>
    <name evidence="9" type="ORF">Pmar_PMAR021184</name>
</gene>
<dbReference type="GeneID" id="9044804"/>
<proteinExistence type="inferred from homology"/>
<evidence type="ECO:0000256" key="3">
    <source>
        <dbReference type="ARBA" id="ARBA00022692"/>
    </source>
</evidence>
<dbReference type="RefSeq" id="XP_002782636.1">
    <property type="nucleotide sequence ID" value="XM_002782590.1"/>
</dbReference>
<dbReference type="GO" id="GO:0016020">
    <property type="term" value="C:membrane"/>
    <property type="evidence" value="ECO:0007669"/>
    <property type="project" value="UniProtKB-SubCell"/>
</dbReference>
<name>C5KM70_PERM5</name>
<keyword evidence="6 7" id="KW-0012">Acyltransferase</keyword>
<evidence type="ECO:0000313" key="9">
    <source>
        <dbReference type="EMBL" id="EER14431.1"/>
    </source>
</evidence>
<dbReference type="Proteomes" id="UP000007800">
    <property type="component" value="Unassembled WGS sequence"/>
</dbReference>
<accession>C5KM70</accession>
<dbReference type="GO" id="GO:0005794">
    <property type="term" value="C:Golgi apparatus"/>
    <property type="evidence" value="ECO:0007669"/>
    <property type="project" value="TreeGrafter"/>
</dbReference>
<dbReference type="GO" id="GO:0006612">
    <property type="term" value="P:protein targeting to membrane"/>
    <property type="evidence" value="ECO:0007669"/>
    <property type="project" value="TreeGrafter"/>
</dbReference>